<keyword evidence="5" id="KW-1185">Reference proteome</keyword>
<feature type="compositionally biased region" description="Low complexity" evidence="2">
    <location>
        <begin position="610"/>
        <end position="624"/>
    </location>
</feature>
<dbReference type="RefSeq" id="WP_131758992.1">
    <property type="nucleotide sequence ID" value="NZ_CAACUY010000065.1"/>
</dbReference>
<accession>A0ABW2Y0A0</accession>
<feature type="compositionally biased region" description="Polar residues" evidence="2">
    <location>
        <begin position="589"/>
        <end position="599"/>
    </location>
</feature>
<dbReference type="InterPro" id="IPR020845">
    <property type="entry name" value="AMP-binding_CS"/>
</dbReference>
<dbReference type="InterPro" id="IPR042099">
    <property type="entry name" value="ANL_N_sf"/>
</dbReference>
<feature type="compositionally biased region" description="Low complexity" evidence="2">
    <location>
        <begin position="640"/>
        <end position="666"/>
    </location>
</feature>
<evidence type="ECO:0000256" key="1">
    <source>
        <dbReference type="ARBA" id="ARBA00006432"/>
    </source>
</evidence>
<feature type="region of interest" description="Disordered" evidence="2">
    <location>
        <begin position="560"/>
        <end position="734"/>
    </location>
</feature>
<dbReference type="PANTHER" id="PTHR22754:SF32">
    <property type="entry name" value="DISCO-INTERACTING PROTEIN 2"/>
    <property type="match status" value="1"/>
</dbReference>
<gene>
    <name evidence="4" type="ORF">ACFQZM_35905</name>
</gene>
<dbReference type="InterPro" id="IPR000873">
    <property type="entry name" value="AMP-dep_synth/lig_dom"/>
</dbReference>
<dbReference type="PANTHER" id="PTHR22754">
    <property type="entry name" value="DISCO-INTERACTING PROTEIN 2 DIP2 -RELATED"/>
    <property type="match status" value="1"/>
</dbReference>
<evidence type="ECO:0000256" key="2">
    <source>
        <dbReference type="SAM" id="MobiDB-lite"/>
    </source>
</evidence>
<comment type="similarity">
    <text evidence="1">Belongs to the ATP-dependent AMP-binding enzyme family.</text>
</comment>
<proteinExistence type="inferred from homology"/>
<evidence type="ECO:0000259" key="3">
    <source>
        <dbReference type="Pfam" id="PF00501"/>
    </source>
</evidence>
<dbReference type="InterPro" id="IPR045851">
    <property type="entry name" value="AMP-bd_C_sf"/>
</dbReference>
<evidence type="ECO:0000313" key="4">
    <source>
        <dbReference type="EMBL" id="MFD0689921.1"/>
    </source>
</evidence>
<comment type="caution">
    <text evidence="4">The sequence shown here is derived from an EMBL/GenBank/DDBJ whole genome shotgun (WGS) entry which is preliminary data.</text>
</comment>
<protein>
    <submittedName>
        <fullName evidence="4">AMP-binding protein</fullName>
    </submittedName>
</protein>
<feature type="compositionally biased region" description="Acidic residues" evidence="2">
    <location>
        <begin position="627"/>
        <end position="636"/>
    </location>
</feature>
<dbReference type="SUPFAM" id="SSF56801">
    <property type="entry name" value="Acetyl-CoA synthetase-like"/>
    <property type="match status" value="1"/>
</dbReference>
<sequence length="734" mass="75104">MESLLAWLDDPRPDTGLHIAEAGDAWSYTPYPELAAEVRRFAAVLLETGPEPGAVVSLMLTRGRCFVVAFMAALAAGLTPSPVAPLASFRRRDTYAAHLEGVLAVAEPAVVVVQEENAELARDAVRGAGGKAAFVAAPAEALAEASGTGRSALVPRLPGARDPEDMALLQFTSGSSGTPRGVRVSWGALSANVRAIRDWLEWRPDDVFASWLPLFHDMGLVGGMVFPVSTGTDLWIMTPEQFVRSPRRWLDCFGRHGATITTAPTFGYAHCARRVRPEELAGSDFSGWRVAICGAERIDPAALAAFATLVRPYGFDGTALIGAYGLAESTLAVAGSRPGSGTPVVRYSPGDLATGRRVGAERAGTLGEPVPAAGGDLIVGCGAPVGDLTVEIVDAGGAALPDGHLGEIAVRGASLADGYVLPDGTLAEFGSGTLRTGDAGFRWDGHVHVVGRIGDSLKVRGATVFAEDLEARLDAVAGLRPGRFVVLLGQTGTGGHAILLVEGSRSEPWLEEALATLRAGLAPGIGVSVVIGRRGTIQRTSSGKPRRRVLWTALTGSAAGTWTTVHGPAPTDLTSPAPRTHAQTPPPNTASLDTASLNKPPTNPTPTNPTPTNATLTGATPTNADPSEVDPSDADPPDATPTGTTPANPTPANATLTGAPLTGAGPSEMDPSDADPADTGPADMGPADMGPADTTPTNAGPNRVGGDGVAGRDRGSDGVDPDGAGSGRVDGAVR</sequence>
<dbReference type="Pfam" id="PF00501">
    <property type="entry name" value="AMP-binding"/>
    <property type="match status" value="1"/>
</dbReference>
<organism evidence="4 5">
    <name type="scientific">Actinomadura fibrosa</name>
    <dbReference type="NCBI Taxonomy" id="111802"/>
    <lineage>
        <taxon>Bacteria</taxon>
        <taxon>Bacillati</taxon>
        <taxon>Actinomycetota</taxon>
        <taxon>Actinomycetes</taxon>
        <taxon>Streptosporangiales</taxon>
        <taxon>Thermomonosporaceae</taxon>
        <taxon>Actinomadura</taxon>
    </lineage>
</organism>
<dbReference type="PROSITE" id="PS00455">
    <property type="entry name" value="AMP_BINDING"/>
    <property type="match status" value="1"/>
</dbReference>
<evidence type="ECO:0000313" key="5">
    <source>
        <dbReference type="Proteomes" id="UP001597063"/>
    </source>
</evidence>
<dbReference type="Gene3D" id="3.30.300.30">
    <property type="match status" value="1"/>
</dbReference>
<name>A0ABW2Y0A0_9ACTN</name>
<dbReference type="EMBL" id="JBHTGP010000018">
    <property type="protein sequence ID" value="MFD0689921.1"/>
    <property type="molecule type" value="Genomic_DNA"/>
</dbReference>
<dbReference type="Proteomes" id="UP001597063">
    <property type="component" value="Unassembled WGS sequence"/>
</dbReference>
<reference evidence="5" key="1">
    <citation type="journal article" date="2019" name="Int. J. Syst. Evol. Microbiol.">
        <title>The Global Catalogue of Microorganisms (GCM) 10K type strain sequencing project: providing services to taxonomists for standard genome sequencing and annotation.</title>
        <authorList>
            <consortium name="The Broad Institute Genomics Platform"/>
            <consortium name="The Broad Institute Genome Sequencing Center for Infectious Disease"/>
            <person name="Wu L."/>
            <person name="Ma J."/>
        </authorList>
    </citation>
    <scope>NUCLEOTIDE SEQUENCE [LARGE SCALE GENOMIC DNA]</scope>
    <source>
        <strain evidence="5">JCM 9371</strain>
    </source>
</reference>
<feature type="domain" description="AMP-dependent synthetase/ligase" evidence="3">
    <location>
        <begin position="26"/>
        <end position="419"/>
    </location>
</feature>
<dbReference type="Gene3D" id="3.40.50.12780">
    <property type="entry name" value="N-terminal domain of ligase-like"/>
    <property type="match status" value="1"/>
</dbReference>